<dbReference type="Gene3D" id="3.10.129.10">
    <property type="entry name" value="Hotdog Thioesterase"/>
    <property type="match status" value="1"/>
</dbReference>
<proteinExistence type="predicted"/>
<evidence type="ECO:0000256" key="1">
    <source>
        <dbReference type="ARBA" id="ARBA00022490"/>
    </source>
</evidence>
<dbReference type="EMBL" id="UINC01006279">
    <property type="protein sequence ID" value="SVA26580.1"/>
    <property type="molecule type" value="Genomic_DNA"/>
</dbReference>
<dbReference type="SUPFAM" id="SSF54637">
    <property type="entry name" value="Thioesterase/thiol ester dehydrase-isomerase"/>
    <property type="match status" value="1"/>
</dbReference>
<evidence type="ECO:0000256" key="3">
    <source>
        <dbReference type="ARBA" id="ARBA00022832"/>
    </source>
</evidence>
<dbReference type="InterPro" id="IPR052365">
    <property type="entry name" value="THEM4/THEM5_acyl-CoA_thioest"/>
</dbReference>
<keyword evidence="3" id="KW-0276">Fatty acid metabolism</keyword>
<accession>A0A381UEM1</accession>
<evidence type="ECO:0000313" key="5">
    <source>
        <dbReference type="EMBL" id="SVA26580.1"/>
    </source>
</evidence>
<protein>
    <recommendedName>
        <fullName evidence="6">Thioesterase domain-containing protein</fullName>
    </recommendedName>
</protein>
<keyword evidence="1" id="KW-0963">Cytoplasm</keyword>
<gene>
    <name evidence="5" type="ORF">METZ01_LOCUS79434</name>
</gene>
<name>A0A381UEM1_9ZZZZ</name>
<keyword evidence="4" id="KW-0443">Lipid metabolism</keyword>
<evidence type="ECO:0000256" key="4">
    <source>
        <dbReference type="ARBA" id="ARBA00023098"/>
    </source>
</evidence>
<sequence>MEDKKRSDGHPLPEIDPGMLQLNSAVRRIINATRLADPPPGLAGEIAVRLDHLAGRLEPYAHLGAIAQGSLRNDSNPVEKRFGSPADFFPYSPAVGPLNPIAPPMDAVVVDGERFREVRASGILEAPYVGPPDIVQGGVIALLFDDILGIALVANDCGAMTGTLTVRYEAPTPIRTELLWVGRLETVEERRVVASGELWAEGVRTATAEGVFIRVDLLEDRHRSA</sequence>
<dbReference type="PANTHER" id="PTHR12418:SF19">
    <property type="entry name" value="ACYL-COENZYME A THIOESTERASE THEM4"/>
    <property type="match status" value="1"/>
</dbReference>
<dbReference type="AlphaFoldDB" id="A0A381UEM1"/>
<evidence type="ECO:0008006" key="6">
    <source>
        <dbReference type="Google" id="ProtNLM"/>
    </source>
</evidence>
<dbReference type="InterPro" id="IPR029069">
    <property type="entry name" value="HotDog_dom_sf"/>
</dbReference>
<dbReference type="GO" id="GO:0006631">
    <property type="term" value="P:fatty acid metabolic process"/>
    <property type="evidence" value="ECO:0007669"/>
    <property type="project" value="UniProtKB-KW"/>
</dbReference>
<reference evidence="5" key="1">
    <citation type="submission" date="2018-05" db="EMBL/GenBank/DDBJ databases">
        <authorList>
            <person name="Lanie J.A."/>
            <person name="Ng W.-L."/>
            <person name="Kazmierczak K.M."/>
            <person name="Andrzejewski T.M."/>
            <person name="Davidsen T.M."/>
            <person name="Wayne K.J."/>
            <person name="Tettelin H."/>
            <person name="Glass J.I."/>
            <person name="Rusch D."/>
            <person name="Podicherti R."/>
            <person name="Tsui H.-C.T."/>
            <person name="Winkler M.E."/>
        </authorList>
    </citation>
    <scope>NUCLEOTIDE SEQUENCE</scope>
</reference>
<keyword evidence="2" id="KW-0378">Hydrolase</keyword>
<dbReference type="GO" id="GO:0016787">
    <property type="term" value="F:hydrolase activity"/>
    <property type="evidence" value="ECO:0007669"/>
    <property type="project" value="UniProtKB-KW"/>
</dbReference>
<evidence type="ECO:0000256" key="2">
    <source>
        <dbReference type="ARBA" id="ARBA00022801"/>
    </source>
</evidence>
<dbReference type="CDD" id="cd03443">
    <property type="entry name" value="PaaI_thioesterase"/>
    <property type="match status" value="1"/>
</dbReference>
<organism evidence="5">
    <name type="scientific">marine metagenome</name>
    <dbReference type="NCBI Taxonomy" id="408172"/>
    <lineage>
        <taxon>unclassified sequences</taxon>
        <taxon>metagenomes</taxon>
        <taxon>ecological metagenomes</taxon>
    </lineage>
</organism>
<dbReference type="PANTHER" id="PTHR12418">
    <property type="entry name" value="ACYL-COENZYME A THIOESTERASE THEM4"/>
    <property type="match status" value="1"/>
</dbReference>